<feature type="compositionally biased region" description="Basic and acidic residues" evidence="1">
    <location>
        <begin position="257"/>
        <end position="266"/>
    </location>
</feature>
<name>K0SRB7_THAOC</name>
<organism evidence="2 3">
    <name type="scientific">Thalassiosira oceanica</name>
    <name type="common">Marine diatom</name>
    <dbReference type="NCBI Taxonomy" id="159749"/>
    <lineage>
        <taxon>Eukaryota</taxon>
        <taxon>Sar</taxon>
        <taxon>Stramenopiles</taxon>
        <taxon>Ochrophyta</taxon>
        <taxon>Bacillariophyta</taxon>
        <taxon>Coscinodiscophyceae</taxon>
        <taxon>Thalassiosirophycidae</taxon>
        <taxon>Thalassiosirales</taxon>
        <taxon>Thalassiosiraceae</taxon>
        <taxon>Thalassiosira</taxon>
    </lineage>
</organism>
<evidence type="ECO:0000313" key="2">
    <source>
        <dbReference type="EMBL" id="EJK67945.1"/>
    </source>
</evidence>
<proteinExistence type="predicted"/>
<gene>
    <name evidence="2" type="ORF">THAOC_10942</name>
</gene>
<feature type="region of interest" description="Disordered" evidence="1">
    <location>
        <begin position="252"/>
        <end position="275"/>
    </location>
</feature>
<protein>
    <submittedName>
        <fullName evidence="2">Uncharacterized protein</fullName>
    </submittedName>
</protein>
<sequence length="275" mass="30795">MRFMRYTSKHLRRLTLRPVTTLKSELSREYVSAVAAVGANGPSTLSAPSSSKPTIALRFAMHFSAETPEERLPHKKLSFNPAIEVHRTTLPPAMTSMESRLHYSKNELASITLEAKRVVDSRGQRIFDSLAAGLEDEDCIRGLESLTSPSRKVKKVLAAKGILKYHRIISERDDIPPERKHLLLATASSKISERARLVSLETARMDSLRVFGADYRIPVELVPVETTSFFAFKPKCNTGDSLLSLRKRASDNIGDEQPTKKCRSDHTTFSSRPFI</sequence>
<keyword evidence="3" id="KW-1185">Reference proteome</keyword>
<comment type="caution">
    <text evidence="2">The sequence shown here is derived from an EMBL/GenBank/DDBJ whole genome shotgun (WGS) entry which is preliminary data.</text>
</comment>
<dbReference type="eggNOG" id="ENOG502QZDW">
    <property type="taxonomic scope" value="Eukaryota"/>
</dbReference>
<evidence type="ECO:0000313" key="3">
    <source>
        <dbReference type="Proteomes" id="UP000266841"/>
    </source>
</evidence>
<dbReference type="AlphaFoldDB" id="K0SRB7"/>
<accession>K0SRB7</accession>
<dbReference type="OrthoDB" id="56038at2759"/>
<dbReference type="EMBL" id="AGNL01012336">
    <property type="protein sequence ID" value="EJK67945.1"/>
    <property type="molecule type" value="Genomic_DNA"/>
</dbReference>
<reference evidence="2 3" key="1">
    <citation type="journal article" date="2012" name="Genome Biol.">
        <title>Genome and low-iron response of an oceanic diatom adapted to chronic iron limitation.</title>
        <authorList>
            <person name="Lommer M."/>
            <person name="Specht M."/>
            <person name="Roy A.S."/>
            <person name="Kraemer L."/>
            <person name="Andreson R."/>
            <person name="Gutowska M.A."/>
            <person name="Wolf J."/>
            <person name="Bergner S.V."/>
            <person name="Schilhabel M.B."/>
            <person name="Klostermeier U.C."/>
            <person name="Beiko R.G."/>
            <person name="Rosenstiel P."/>
            <person name="Hippler M."/>
            <person name="Laroche J."/>
        </authorList>
    </citation>
    <scope>NUCLEOTIDE SEQUENCE [LARGE SCALE GENOMIC DNA]</scope>
    <source>
        <strain evidence="2 3">CCMP1005</strain>
    </source>
</reference>
<evidence type="ECO:0000256" key="1">
    <source>
        <dbReference type="SAM" id="MobiDB-lite"/>
    </source>
</evidence>
<dbReference type="Proteomes" id="UP000266841">
    <property type="component" value="Unassembled WGS sequence"/>
</dbReference>